<dbReference type="NCBIfam" id="TIGR01539">
    <property type="entry name" value="portal_lambda"/>
    <property type="match status" value="1"/>
</dbReference>
<evidence type="ECO:0000313" key="1">
    <source>
        <dbReference type="EMBL" id="ATV61209.1"/>
    </source>
</evidence>
<sequence length="507" mass="57983">MRKANINKLNQELKTEELKYKIEAIKQQRKFLNYSQSGASTTKIAFKGMYNSLDTTKDDIEDNKEILMARSRQLFMGNPISRGAILKIRTNVIGDGLKLKSRINNFLLKLPIDEVERIQKEIESIWELWSDTTECDIQGDLTFNQLQDLAMITYLMDGECFVNLPYHQRKDELFDLKVQFLDSYYCESQDTNDYLYEGVETDEKGVIKAYHFKDKNYQYTRIPVFDSTGRKQILKLMEKERVGQVRGVPLLAPALETLSQLSRFSNAELMNAVVSAMFTAFIKQDNNTGNTGKIGGVGEGMFQKPNGNTRTYEGTELSMGYGNFGVLEPGQDLVFANPNRPNSKFEMFFNAQLKQIGTALEIPFEVLLSSFNASYSASRAALLEVAKMYRRRRKWMSRSFCQPIFEQVIEEAVLKGYINLPGFLENPIMKKAYLKAEWYGNSQGQIDPVKEVTASILKIKNGLSTTEREAMELNGSDWNENLNQQAIEIKKKKEVGLDGYIKPSKKE</sequence>
<dbReference type="AlphaFoldDB" id="A0AAD0F148"/>
<protein>
    <submittedName>
        <fullName evidence="1">Phage portal protein</fullName>
    </submittedName>
</protein>
<dbReference type="RefSeq" id="WP_099987135.1">
    <property type="nucleotide sequence ID" value="NZ_CP024700.1"/>
</dbReference>
<proteinExistence type="predicted"/>
<accession>A0AAD0F148</accession>
<dbReference type="GO" id="GO:0019068">
    <property type="term" value="P:virion assembly"/>
    <property type="evidence" value="ECO:0007669"/>
    <property type="project" value="InterPro"/>
</dbReference>
<dbReference type="EMBL" id="CP024700">
    <property type="protein sequence ID" value="ATV61209.1"/>
    <property type="molecule type" value="Genomic_DNA"/>
</dbReference>
<keyword evidence="2" id="KW-1185">Reference proteome</keyword>
<organism evidence="1 2">
    <name type="scientific">Fusobacterium pseudoperiodonticum</name>
    <dbReference type="NCBI Taxonomy" id="2663009"/>
    <lineage>
        <taxon>Bacteria</taxon>
        <taxon>Fusobacteriati</taxon>
        <taxon>Fusobacteriota</taxon>
        <taxon>Fusobacteriia</taxon>
        <taxon>Fusobacteriales</taxon>
        <taxon>Fusobacteriaceae</taxon>
        <taxon>Fusobacterium</taxon>
    </lineage>
</organism>
<name>A0AAD0F148_9FUSO</name>
<evidence type="ECO:0000313" key="2">
    <source>
        <dbReference type="Proteomes" id="UP000228552"/>
    </source>
</evidence>
<dbReference type="InterPro" id="IPR006429">
    <property type="entry name" value="Phage_lambda_portal"/>
</dbReference>
<gene>
    <name evidence="1" type="ORF">CTM74_04805</name>
</gene>
<reference evidence="1 2" key="1">
    <citation type="submission" date="2017-11" db="EMBL/GenBank/DDBJ databases">
        <title>Genome sequencing of Fusobacterium periodonticum KCOM 1263.</title>
        <authorList>
            <person name="Kook J.-K."/>
            <person name="Park S.-N."/>
            <person name="Lim Y.K."/>
        </authorList>
    </citation>
    <scope>NUCLEOTIDE SEQUENCE [LARGE SCALE GENOMIC DNA]</scope>
    <source>
        <strain evidence="1 2">KCOM 1263</strain>
    </source>
</reference>
<dbReference type="Pfam" id="PF05136">
    <property type="entry name" value="Phage_portal_2"/>
    <property type="match status" value="1"/>
</dbReference>
<dbReference type="Proteomes" id="UP000228552">
    <property type="component" value="Chromosome"/>
</dbReference>
<dbReference type="GO" id="GO:0005198">
    <property type="term" value="F:structural molecule activity"/>
    <property type="evidence" value="ECO:0007669"/>
    <property type="project" value="InterPro"/>
</dbReference>